<dbReference type="CDD" id="cd00082">
    <property type="entry name" value="HisKA"/>
    <property type="match status" value="1"/>
</dbReference>
<dbReference type="Gene3D" id="3.30.450.20">
    <property type="entry name" value="PAS domain"/>
    <property type="match status" value="1"/>
</dbReference>
<dbReference type="InterPro" id="IPR004358">
    <property type="entry name" value="Sig_transdc_His_kin-like_C"/>
</dbReference>
<dbReference type="InterPro" id="IPR003661">
    <property type="entry name" value="HisK_dim/P_dom"/>
</dbReference>
<evidence type="ECO:0000256" key="7">
    <source>
        <dbReference type="SAM" id="Phobius"/>
    </source>
</evidence>
<evidence type="ECO:0000256" key="4">
    <source>
        <dbReference type="ARBA" id="ARBA00022679"/>
    </source>
</evidence>
<feature type="domain" description="Histidine kinase" evidence="8">
    <location>
        <begin position="173"/>
        <end position="417"/>
    </location>
</feature>
<dbReference type="EC" id="2.7.13.3" evidence="2"/>
<sequence length="431" mass="49352">MNGLPAIIALILILSLFIFFLYIFLQKKIYKDILIKKFLTKNTIREYEKQVNLYLYILNNLNDGLTIVDKDKNILFVNPAFKDNIRSAAFPYSIKKFEFLIRNFEINSLVDNIINKDNLDSIEKRISYFDKANEKTVNCRVFKIKDTEKYAVIVRDVTYLQKIENIRSTFIQNISHEVKTPITAIMGFVETLKNGAMDNHATGIKFLDIIEHHTKRLNYLIDDLITLTKIETGRAQIKLEKINIKSSVEHSLSLFEKEIKEKKIDIVKNIGNELFISDFSKINQIIINLIQNAVKYTEKGGIIKIEGSIQDAKTVYNFIAGAEEASILWDNLGRAETHKEFFFFSIEDTGIGVSYTNLLRLGERFFRVNSSHTTEYKGTGLGLAIIKHTLKLLNGAAVLKSSLGNGFMFTFMIPLSQDYINIKDGEQAAPL</sequence>
<dbReference type="Pfam" id="PF00512">
    <property type="entry name" value="HisKA"/>
    <property type="match status" value="1"/>
</dbReference>
<dbReference type="GO" id="GO:0016036">
    <property type="term" value="P:cellular response to phosphate starvation"/>
    <property type="evidence" value="ECO:0007669"/>
    <property type="project" value="TreeGrafter"/>
</dbReference>
<evidence type="ECO:0000256" key="5">
    <source>
        <dbReference type="ARBA" id="ARBA00022777"/>
    </source>
</evidence>
<keyword evidence="7" id="KW-0812">Transmembrane</keyword>
<dbReference type="SUPFAM" id="SSF55874">
    <property type="entry name" value="ATPase domain of HSP90 chaperone/DNA topoisomerase II/histidine kinase"/>
    <property type="match status" value="1"/>
</dbReference>
<dbReference type="SUPFAM" id="SSF47384">
    <property type="entry name" value="Homodimeric domain of signal transducing histidine kinase"/>
    <property type="match status" value="1"/>
</dbReference>
<dbReference type="FunFam" id="1.10.287.130:FF:000001">
    <property type="entry name" value="Two-component sensor histidine kinase"/>
    <property type="match status" value="1"/>
</dbReference>
<keyword evidence="5" id="KW-0418">Kinase</keyword>
<dbReference type="Proteomes" id="UP000320813">
    <property type="component" value="Unassembled WGS sequence"/>
</dbReference>
<dbReference type="Pfam" id="PF02518">
    <property type="entry name" value="HATPase_c"/>
    <property type="match status" value="1"/>
</dbReference>
<dbReference type="InterPro" id="IPR036890">
    <property type="entry name" value="HATPase_C_sf"/>
</dbReference>
<comment type="catalytic activity">
    <reaction evidence="1">
        <text>ATP + protein L-histidine = ADP + protein N-phospho-L-histidine.</text>
        <dbReference type="EC" id="2.7.13.3"/>
    </reaction>
</comment>
<name>A0A519BCW8_9DELT</name>
<keyword evidence="7" id="KW-1133">Transmembrane helix</keyword>
<keyword evidence="4" id="KW-0808">Transferase</keyword>
<dbReference type="AlphaFoldDB" id="A0A519BCW8"/>
<evidence type="ECO:0000259" key="8">
    <source>
        <dbReference type="PROSITE" id="PS50109"/>
    </source>
</evidence>
<evidence type="ECO:0000256" key="1">
    <source>
        <dbReference type="ARBA" id="ARBA00000085"/>
    </source>
</evidence>
<dbReference type="Gene3D" id="3.30.565.10">
    <property type="entry name" value="Histidine kinase-like ATPase, C-terminal domain"/>
    <property type="match status" value="1"/>
</dbReference>
<dbReference type="InterPro" id="IPR050351">
    <property type="entry name" value="BphY/WalK/GraS-like"/>
</dbReference>
<evidence type="ECO:0000313" key="9">
    <source>
        <dbReference type="EMBL" id="RZD15104.1"/>
    </source>
</evidence>
<dbReference type="GO" id="GO:0004721">
    <property type="term" value="F:phosphoprotein phosphatase activity"/>
    <property type="evidence" value="ECO:0007669"/>
    <property type="project" value="TreeGrafter"/>
</dbReference>
<evidence type="ECO:0000313" key="10">
    <source>
        <dbReference type="Proteomes" id="UP000320813"/>
    </source>
</evidence>
<dbReference type="EMBL" id="SGBD01000001">
    <property type="protein sequence ID" value="RZD15104.1"/>
    <property type="molecule type" value="Genomic_DNA"/>
</dbReference>
<keyword evidence="7" id="KW-0472">Membrane</keyword>
<dbReference type="PANTHER" id="PTHR45453:SF1">
    <property type="entry name" value="PHOSPHATE REGULON SENSOR PROTEIN PHOR"/>
    <property type="match status" value="1"/>
</dbReference>
<comment type="caution">
    <text evidence="9">The sequence shown here is derived from an EMBL/GenBank/DDBJ whole genome shotgun (WGS) entry which is preliminary data.</text>
</comment>
<gene>
    <name evidence="9" type="ORF">EVJ47_02205</name>
</gene>
<keyword evidence="3" id="KW-0597">Phosphoprotein</keyword>
<reference evidence="9 10" key="1">
    <citation type="submission" date="2019-01" db="EMBL/GenBank/DDBJ databases">
        <title>Insights into ecological role of a new deltaproteobacterial order Candidatus Sinidesulfobacterales (Sva0485) by metagenomics and metatranscriptomics.</title>
        <authorList>
            <person name="Tan S."/>
            <person name="Liu J."/>
            <person name="Fang Y."/>
            <person name="Hedlund B.P."/>
            <person name="Lian Z.H."/>
            <person name="Huang L.Y."/>
            <person name="Li J.T."/>
            <person name="Huang L.N."/>
            <person name="Li W.J."/>
            <person name="Jiang H.C."/>
            <person name="Dong H.L."/>
            <person name="Shu W.S."/>
        </authorList>
    </citation>
    <scope>NUCLEOTIDE SEQUENCE [LARGE SCALE GENOMIC DNA]</scope>
    <source>
        <strain evidence="9">AP3</strain>
    </source>
</reference>
<organism evidence="9 10">
    <name type="scientific">Candidatus Acidulodesulfobacterium ferriphilum</name>
    <dbReference type="NCBI Taxonomy" id="2597223"/>
    <lineage>
        <taxon>Bacteria</taxon>
        <taxon>Deltaproteobacteria</taxon>
        <taxon>Candidatus Acidulodesulfobacterales</taxon>
        <taxon>Candidatus Acidulodesulfobacterium</taxon>
    </lineage>
</organism>
<accession>A0A519BCW8</accession>
<dbReference type="SMART" id="SM00388">
    <property type="entry name" value="HisKA"/>
    <property type="match status" value="1"/>
</dbReference>
<feature type="transmembrane region" description="Helical" evidence="7">
    <location>
        <begin position="6"/>
        <end position="25"/>
    </location>
</feature>
<evidence type="ECO:0000256" key="3">
    <source>
        <dbReference type="ARBA" id="ARBA00022553"/>
    </source>
</evidence>
<keyword evidence="6" id="KW-0902">Two-component regulatory system</keyword>
<protein>
    <recommendedName>
        <fullName evidence="2">histidine kinase</fullName>
        <ecNumber evidence="2">2.7.13.3</ecNumber>
    </recommendedName>
</protein>
<dbReference type="InterPro" id="IPR003594">
    <property type="entry name" value="HATPase_dom"/>
</dbReference>
<evidence type="ECO:0000256" key="6">
    <source>
        <dbReference type="ARBA" id="ARBA00023012"/>
    </source>
</evidence>
<dbReference type="PRINTS" id="PR00344">
    <property type="entry name" value="BCTRLSENSOR"/>
</dbReference>
<dbReference type="Gene3D" id="1.10.287.130">
    <property type="match status" value="1"/>
</dbReference>
<evidence type="ECO:0000256" key="2">
    <source>
        <dbReference type="ARBA" id="ARBA00012438"/>
    </source>
</evidence>
<dbReference type="GO" id="GO:0005886">
    <property type="term" value="C:plasma membrane"/>
    <property type="evidence" value="ECO:0007669"/>
    <property type="project" value="TreeGrafter"/>
</dbReference>
<dbReference type="PANTHER" id="PTHR45453">
    <property type="entry name" value="PHOSPHATE REGULON SENSOR PROTEIN PHOR"/>
    <property type="match status" value="1"/>
</dbReference>
<dbReference type="InterPro" id="IPR005467">
    <property type="entry name" value="His_kinase_dom"/>
</dbReference>
<dbReference type="SMART" id="SM00387">
    <property type="entry name" value="HATPase_c"/>
    <property type="match status" value="1"/>
</dbReference>
<proteinExistence type="predicted"/>
<dbReference type="InterPro" id="IPR036097">
    <property type="entry name" value="HisK_dim/P_sf"/>
</dbReference>
<dbReference type="GO" id="GO:0000155">
    <property type="term" value="F:phosphorelay sensor kinase activity"/>
    <property type="evidence" value="ECO:0007669"/>
    <property type="project" value="InterPro"/>
</dbReference>
<dbReference type="PROSITE" id="PS50109">
    <property type="entry name" value="HIS_KIN"/>
    <property type="match status" value="1"/>
</dbReference>